<feature type="compositionally biased region" description="Basic and acidic residues" evidence="6">
    <location>
        <begin position="1"/>
        <end position="10"/>
    </location>
</feature>
<comment type="subcellular location">
    <subcellularLocation>
        <location evidence="2">Cytoplasm</location>
        <location evidence="2">Cytoskeleton</location>
        <location evidence="2">Microtubule organizing center</location>
        <location evidence="2">Centrosome</location>
    </subcellularLocation>
    <subcellularLocation>
        <location evidence="1">Cytoplasm</location>
        <location evidence="1">Cytoskeleton</location>
        <location evidence="1">Spindle</location>
    </subcellularLocation>
</comment>
<evidence type="ECO:0000259" key="7">
    <source>
        <dbReference type="SMART" id="SM01126"/>
    </source>
</evidence>
<dbReference type="STRING" id="407821.A0A087U4R7"/>
<dbReference type="GO" id="GO:0005813">
    <property type="term" value="C:centrosome"/>
    <property type="evidence" value="ECO:0007669"/>
    <property type="project" value="UniProtKB-SubCell"/>
</dbReference>
<feature type="domain" description="ISXO2-like transposase" evidence="7">
    <location>
        <begin position="531"/>
        <end position="673"/>
    </location>
</feature>
<protein>
    <submittedName>
        <fullName evidence="8">Mitotic-spindle organizing protein 2A</fullName>
    </submittedName>
</protein>
<evidence type="ECO:0000256" key="2">
    <source>
        <dbReference type="ARBA" id="ARBA00004300"/>
    </source>
</evidence>
<feature type="non-terminal residue" evidence="8">
    <location>
        <position position="806"/>
    </location>
</feature>
<dbReference type="InterPro" id="IPR024445">
    <property type="entry name" value="Tnp_ISXO2-like"/>
</dbReference>
<feature type="compositionally biased region" description="Polar residues" evidence="6">
    <location>
        <begin position="773"/>
        <end position="783"/>
    </location>
</feature>
<dbReference type="NCBIfam" id="NF033547">
    <property type="entry name" value="transpos_IS1595"/>
    <property type="match status" value="1"/>
</dbReference>
<keyword evidence="9" id="KW-1185">Reference proteome</keyword>
<evidence type="ECO:0000313" key="9">
    <source>
        <dbReference type="Proteomes" id="UP000054359"/>
    </source>
</evidence>
<evidence type="ECO:0000256" key="5">
    <source>
        <dbReference type="ARBA" id="ARBA00023212"/>
    </source>
</evidence>
<accession>A0A087U4R7</accession>
<evidence type="ECO:0000313" key="8">
    <source>
        <dbReference type="EMBL" id="KFM72356.1"/>
    </source>
</evidence>
<dbReference type="AlphaFoldDB" id="A0A087U4R7"/>
<evidence type="ECO:0000256" key="6">
    <source>
        <dbReference type="SAM" id="MobiDB-lite"/>
    </source>
</evidence>
<name>A0A087U4R7_STEMI</name>
<dbReference type="PANTHER" id="PTHR47163">
    <property type="entry name" value="DDE_TNP_IS1595 DOMAIN-CONTAINING PROTEIN"/>
    <property type="match status" value="1"/>
</dbReference>
<dbReference type="InterPro" id="IPR024332">
    <property type="entry name" value="MOZART2"/>
</dbReference>
<dbReference type="Pfam" id="PF12926">
    <property type="entry name" value="MOZART2"/>
    <property type="match status" value="1"/>
</dbReference>
<dbReference type="PANTHER" id="PTHR47163:SF2">
    <property type="entry name" value="SI:DKEY-17M8.2"/>
    <property type="match status" value="1"/>
</dbReference>
<dbReference type="GO" id="GO:0005819">
    <property type="term" value="C:spindle"/>
    <property type="evidence" value="ECO:0007669"/>
    <property type="project" value="UniProtKB-SubCell"/>
</dbReference>
<evidence type="ECO:0000256" key="1">
    <source>
        <dbReference type="ARBA" id="ARBA00004186"/>
    </source>
</evidence>
<gene>
    <name evidence="8" type="ORF">X975_03759</name>
</gene>
<dbReference type="Proteomes" id="UP000054359">
    <property type="component" value="Unassembled WGS sequence"/>
</dbReference>
<feature type="compositionally biased region" description="Polar residues" evidence="6">
    <location>
        <begin position="200"/>
        <end position="221"/>
    </location>
</feature>
<feature type="region of interest" description="Disordered" evidence="6">
    <location>
        <begin position="200"/>
        <end position="239"/>
    </location>
</feature>
<dbReference type="InterPro" id="IPR053164">
    <property type="entry name" value="IS1016-like_transposase"/>
</dbReference>
<keyword evidence="5" id="KW-0206">Cytoskeleton</keyword>
<reference evidence="8 9" key="1">
    <citation type="submission" date="2013-11" db="EMBL/GenBank/DDBJ databases">
        <title>Genome sequencing of Stegodyphus mimosarum.</title>
        <authorList>
            <person name="Bechsgaard J."/>
        </authorList>
    </citation>
    <scope>NUCLEOTIDE SEQUENCE [LARGE SCALE GENOMIC DNA]</scope>
</reference>
<feature type="compositionally biased region" description="Basic residues" evidence="6">
    <location>
        <begin position="786"/>
        <end position="798"/>
    </location>
</feature>
<keyword evidence="4" id="KW-0963">Cytoplasm</keyword>
<organism evidence="8 9">
    <name type="scientific">Stegodyphus mimosarum</name>
    <name type="common">African social velvet spider</name>
    <dbReference type="NCBI Taxonomy" id="407821"/>
    <lineage>
        <taxon>Eukaryota</taxon>
        <taxon>Metazoa</taxon>
        <taxon>Ecdysozoa</taxon>
        <taxon>Arthropoda</taxon>
        <taxon>Chelicerata</taxon>
        <taxon>Arachnida</taxon>
        <taxon>Araneae</taxon>
        <taxon>Araneomorphae</taxon>
        <taxon>Entelegynae</taxon>
        <taxon>Eresoidea</taxon>
        <taxon>Eresidae</taxon>
        <taxon>Stegodyphus</taxon>
    </lineage>
</organism>
<sequence length="806" mass="91506">MSYDFNRQEGYHTPPPHFPDHSRHPEISYHYYQEYRGAGVESVCYVEKVYADQARPDVYHVERLYPEVCHQESLHSYENPSSPTPSSTVGLVQPRTPQRIIYTHRRTSSNVSDTSNASSNINPMFRMENNEQESEVLSHSLPPLTVGAYHAPYVTVITSLPNTPRRKNSQDSAMMDSSGSYRSLAYAKIKSGLDNISSPTKGCLSTSSNNDGTPTNGTPFNSSRSSSNEENGSVSRVRFSIDETEEPIIKTVNKASGTDDLKSLLDIPADGQSQDSTVPLSDAINIDDHRQSSVREAREEHQNLPLFLKLRQHVTTDEQLITFRGSCPFRMYITSKPEKYEFKMMYDNTTKYMIDANPYLVVVVFCVLSVGYFRSVYFAKYQAAMDLAVMLREVSECTCTFITLLEVQGKRAVIDWCMKAGLIGTYFVCCKCGENMRLCERKGSMDGFEWRCRKQGKVNAHDVRRSVRKGSWFSHSHLSMCDILRITRCWFLRMGNDSVMQEVKVHEHAVVDWFMFCREVCMTSVINDSVPIGGKGVIVEVDESKFGKRKYARGKHVDGYWVIGGIERGTNRCFFREIEDRSKASLERVIVEWVLPGSTVVSDCWKAYGGLKQLGFDHITVNHSLYFRDPESGAHTNSIEGTWSGIKRHLRRSTNHVDGEFDSYLAEYMWRKWHNHSLNDEYYRAFLAAVRIPGCCKMSDRHSNKISCNVYAKNVLSSHELELYELCRISGLSIDPAVFKILVDLLKMDVQAAAIFDVLQSISTQVSKPLPSQRKSQNSSITYLATKKKPPVAAKPKKIKGDHSDV</sequence>
<dbReference type="Pfam" id="PF12762">
    <property type="entry name" value="DDE_Tnp_IS1595"/>
    <property type="match status" value="1"/>
</dbReference>
<evidence type="ECO:0000256" key="4">
    <source>
        <dbReference type="ARBA" id="ARBA00022490"/>
    </source>
</evidence>
<dbReference type="SMART" id="SM01126">
    <property type="entry name" value="DDE_Tnp_IS1595"/>
    <property type="match status" value="1"/>
</dbReference>
<proteinExistence type="inferred from homology"/>
<feature type="compositionally biased region" description="Low complexity" evidence="6">
    <location>
        <begin position="222"/>
        <end position="237"/>
    </location>
</feature>
<feature type="region of interest" description="Disordered" evidence="6">
    <location>
        <begin position="769"/>
        <end position="806"/>
    </location>
</feature>
<feature type="region of interest" description="Disordered" evidence="6">
    <location>
        <begin position="1"/>
        <end position="24"/>
    </location>
</feature>
<dbReference type="OrthoDB" id="10052789at2759"/>
<comment type="similarity">
    <text evidence="3">Belongs to the MOZART2 family.</text>
</comment>
<dbReference type="EMBL" id="KK118157">
    <property type="protein sequence ID" value="KFM72356.1"/>
    <property type="molecule type" value="Genomic_DNA"/>
</dbReference>
<evidence type="ECO:0000256" key="3">
    <source>
        <dbReference type="ARBA" id="ARBA00007286"/>
    </source>
</evidence>